<dbReference type="Gene3D" id="3.10.200.10">
    <property type="entry name" value="Alpha carbonic anhydrase"/>
    <property type="match status" value="1"/>
</dbReference>
<proteinExistence type="inferred from homology"/>
<name>A0ABQ0H5L5_9HYPH</name>
<comment type="catalytic activity">
    <reaction evidence="6">
        <text>hydrogencarbonate + H(+) = CO2 + H2O</text>
        <dbReference type="Rhea" id="RHEA:10748"/>
        <dbReference type="ChEBI" id="CHEBI:15377"/>
        <dbReference type="ChEBI" id="CHEBI:15378"/>
        <dbReference type="ChEBI" id="CHEBI:16526"/>
        <dbReference type="ChEBI" id="CHEBI:17544"/>
        <dbReference type="EC" id="4.2.1.1"/>
    </reaction>
</comment>
<evidence type="ECO:0000259" key="7">
    <source>
        <dbReference type="PROSITE" id="PS51144"/>
    </source>
</evidence>
<comment type="caution">
    <text evidence="8">The sequence shown here is derived from an EMBL/GenBank/DDBJ whole genome shotgun (WGS) entry which is preliminary data.</text>
</comment>
<dbReference type="PANTHER" id="PTHR18952:SF265">
    <property type="entry name" value="CARBONIC ANHYDRASE"/>
    <property type="match status" value="1"/>
</dbReference>
<evidence type="ECO:0000313" key="8">
    <source>
        <dbReference type="EMBL" id="GAB1584192.1"/>
    </source>
</evidence>
<keyword evidence="5" id="KW-0456">Lyase</keyword>
<sequence length="207" mass="23360">MSAEYRNCGVGLNQSPIDLNHEIKASLPQLEIEYGNNFVSVENNGHTVLVTAGKGNHLIVDEERYDLIQCHFHHPSEHLLKGEQFPLECHFVHRLADNEIAVIGVLMKKGRRNDAFEKILTLAPEEAGEKVEIPDHRLAIKDLLPNTLHYIRYSGSLTTPPCSEAVNWMILVEAVEISVDQIARFAALYPNNARPIQPLHHRPVLEN</sequence>
<protein>
    <recommendedName>
        <fullName evidence="2">carbonic anhydrase</fullName>
        <ecNumber evidence="2">4.2.1.1</ecNumber>
    </recommendedName>
</protein>
<dbReference type="EMBL" id="BAAFZP010000002">
    <property type="protein sequence ID" value="GAB1584192.1"/>
    <property type="molecule type" value="Genomic_DNA"/>
</dbReference>
<organism evidence="8 9">
    <name type="scientific">Phyllobacterium phragmitis</name>
    <dbReference type="NCBI Taxonomy" id="2670329"/>
    <lineage>
        <taxon>Bacteria</taxon>
        <taxon>Pseudomonadati</taxon>
        <taxon>Pseudomonadota</taxon>
        <taxon>Alphaproteobacteria</taxon>
        <taxon>Hyphomicrobiales</taxon>
        <taxon>Phyllobacteriaceae</taxon>
        <taxon>Phyllobacterium</taxon>
    </lineage>
</organism>
<dbReference type="InterPro" id="IPR023561">
    <property type="entry name" value="Carbonic_anhydrase_a-class"/>
</dbReference>
<dbReference type="InterPro" id="IPR001148">
    <property type="entry name" value="CA_dom"/>
</dbReference>
<evidence type="ECO:0000256" key="6">
    <source>
        <dbReference type="ARBA" id="ARBA00048348"/>
    </source>
</evidence>
<dbReference type="EC" id="4.2.1.1" evidence="2"/>
<comment type="similarity">
    <text evidence="1">Belongs to the alpha-carbonic anhydrase family.</text>
</comment>
<dbReference type="SUPFAM" id="SSF51069">
    <property type="entry name" value="Carbonic anhydrase"/>
    <property type="match status" value="1"/>
</dbReference>
<dbReference type="SMART" id="SM01057">
    <property type="entry name" value="Carb_anhydrase"/>
    <property type="match status" value="1"/>
</dbReference>
<dbReference type="Proteomes" id="UP001628091">
    <property type="component" value="Unassembled WGS sequence"/>
</dbReference>
<dbReference type="CDD" id="cd03124">
    <property type="entry name" value="alpha_CA_prokaryotic_like"/>
    <property type="match status" value="1"/>
</dbReference>
<dbReference type="PROSITE" id="PS51144">
    <property type="entry name" value="ALPHA_CA_2"/>
    <property type="match status" value="1"/>
</dbReference>
<evidence type="ECO:0000256" key="3">
    <source>
        <dbReference type="ARBA" id="ARBA00022723"/>
    </source>
</evidence>
<keyword evidence="9" id="KW-1185">Reference proteome</keyword>
<keyword evidence="4" id="KW-0862">Zinc</keyword>
<evidence type="ECO:0000256" key="1">
    <source>
        <dbReference type="ARBA" id="ARBA00010718"/>
    </source>
</evidence>
<feature type="domain" description="Alpha-carbonic anhydrase" evidence="7">
    <location>
        <begin position="1"/>
        <end position="207"/>
    </location>
</feature>
<accession>A0ABQ0H5L5</accession>
<reference evidence="8 9" key="1">
    <citation type="submission" date="2024-10" db="EMBL/GenBank/DDBJ databases">
        <title>Isolation, draft genome sequencing and identification of Phyllobacterium sp. NSA23, isolated from leaf soil.</title>
        <authorList>
            <person name="Akita H."/>
        </authorList>
    </citation>
    <scope>NUCLEOTIDE SEQUENCE [LARGE SCALE GENOMIC DNA]</scope>
    <source>
        <strain evidence="8 9">NSA23</strain>
    </source>
</reference>
<dbReference type="PANTHER" id="PTHR18952">
    <property type="entry name" value="CARBONIC ANHYDRASE"/>
    <property type="match status" value="1"/>
</dbReference>
<gene>
    <name evidence="8" type="ORF">PPNSA23_41350</name>
</gene>
<dbReference type="InterPro" id="IPR041891">
    <property type="entry name" value="Alpha_CA_prokaryot-like"/>
</dbReference>
<evidence type="ECO:0000256" key="5">
    <source>
        <dbReference type="ARBA" id="ARBA00023239"/>
    </source>
</evidence>
<evidence type="ECO:0000256" key="4">
    <source>
        <dbReference type="ARBA" id="ARBA00022833"/>
    </source>
</evidence>
<dbReference type="Pfam" id="PF00194">
    <property type="entry name" value="Carb_anhydrase"/>
    <property type="match status" value="1"/>
</dbReference>
<dbReference type="InterPro" id="IPR036398">
    <property type="entry name" value="CA_dom_sf"/>
</dbReference>
<evidence type="ECO:0000256" key="2">
    <source>
        <dbReference type="ARBA" id="ARBA00012925"/>
    </source>
</evidence>
<evidence type="ECO:0000313" key="9">
    <source>
        <dbReference type="Proteomes" id="UP001628091"/>
    </source>
</evidence>
<keyword evidence="3" id="KW-0479">Metal-binding</keyword>